<dbReference type="GO" id="GO:0005634">
    <property type="term" value="C:nucleus"/>
    <property type="evidence" value="ECO:0007669"/>
    <property type="project" value="UniProtKB-SubCell"/>
</dbReference>
<dbReference type="PANTHER" id="PTHR32194">
    <property type="entry name" value="METALLOPROTEASE TLDD"/>
    <property type="match status" value="1"/>
</dbReference>
<dbReference type="AlphaFoldDB" id="I3EKJ3"/>
<keyword evidence="1 4" id="KW-0963">Cytoplasm</keyword>
<dbReference type="STRING" id="935791.I3EKJ3"/>
<comment type="subunit">
    <text evidence="4">Component of the proteasome complex.</text>
</comment>
<dbReference type="Gene3D" id="3.60.20.10">
    <property type="entry name" value="Glutamine Phosphoribosylpyrophosphate, subunit 1, domain 1"/>
    <property type="match status" value="1"/>
</dbReference>
<evidence type="ECO:0000256" key="4">
    <source>
        <dbReference type="RuleBase" id="RU004203"/>
    </source>
</evidence>
<keyword evidence="6" id="KW-1185">Reference proteome</keyword>
<dbReference type="GO" id="GO:0051603">
    <property type="term" value="P:proteolysis involved in protein catabolic process"/>
    <property type="evidence" value="ECO:0007669"/>
    <property type="project" value="InterPro"/>
</dbReference>
<reference evidence="5" key="1">
    <citation type="submission" date="2011-01" db="EMBL/GenBank/DDBJ databases">
        <title>The Genome Sequence of Nematocida parisii strain ERTm3.</title>
        <authorList>
            <consortium name="The Broad Institute Genome Sequencing Platform"/>
            <consortium name="The Broad Institute Genome Sequencing Center for Infectious Disease"/>
            <person name="Cuomo C."/>
            <person name="Troemel E."/>
            <person name="Young S.K."/>
            <person name="Zeng Q."/>
            <person name="Gargeya S."/>
            <person name="Fitzgerald M."/>
            <person name="Haas B."/>
            <person name="Abouelleil A."/>
            <person name="Alvarado L."/>
            <person name="Arachchi H.M."/>
            <person name="Berlin A."/>
            <person name="Chapman S.B."/>
            <person name="Gearin G."/>
            <person name="Goldberg J."/>
            <person name="Griggs A."/>
            <person name="Gujja S."/>
            <person name="Hansen M."/>
            <person name="Heiman D."/>
            <person name="Howarth C."/>
            <person name="Larimer J."/>
            <person name="Lui A."/>
            <person name="MacDonald P.J.P."/>
            <person name="McCowen C."/>
            <person name="Montmayeur A."/>
            <person name="Murphy C."/>
            <person name="Neiman D."/>
            <person name="Pearson M."/>
            <person name="Priest M."/>
            <person name="Roberts A."/>
            <person name="Saif S."/>
            <person name="Shea T."/>
            <person name="Sisk P."/>
            <person name="Stolte C."/>
            <person name="Sykes S."/>
            <person name="Wortman J."/>
            <person name="Nusbaum C."/>
            <person name="Birren B."/>
        </authorList>
    </citation>
    <scope>NUCLEOTIDE SEQUENCE</scope>
    <source>
        <strain evidence="5">ERTm3</strain>
    </source>
</reference>
<dbReference type="SUPFAM" id="SSF56235">
    <property type="entry name" value="N-terminal nucleophile aminohydrolases (Ntn hydrolases)"/>
    <property type="match status" value="1"/>
</dbReference>
<comment type="subunit">
    <text evidence="3">The 26S proteasome consists of a 20S proteasome core and two 19S regulatory subunits. The 20S proteasome core is composed of 28 subunits that are arranged in four stacked rings, resulting in a barrel-shaped structure. The two end rings are each formed by seven alpha subunits, and the two central rings are each formed by seven beta subunits. The catalytic chamber with the active sites is on the inside of the barrel.</text>
</comment>
<gene>
    <name evidence="5" type="ORF">NEQG_00510</name>
</gene>
<dbReference type="FunCoup" id="I3EKJ3">
    <property type="interactions" value="231"/>
</dbReference>
<name>I3EKJ3_NEMP3</name>
<keyword evidence="4" id="KW-0539">Nucleus</keyword>
<dbReference type="InterPro" id="IPR001353">
    <property type="entry name" value="Proteasome_sua/b"/>
</dbReference>
<dbReference type="EMBL" id="GL870876">
    <property type="protein sequence ID" value="EIJ89740.1"/>
    <property type="molecule type" value="Genomic_DNA"/>
</dbReference>
<dbReference type="InParanoid" id="I3EKJ3"/>
<dbReference type="OMA" id="GDWTKRN"/>
<dbReference type="InterPro" id="IPR023333">
    <property type="entry name" value="Proteasome_suB-type"/>
</dbReference>
<dbReference type="OrthoDB" id="268428at2759"/>
<evidence type="ECO:0000256" key="1">
    <source>
        <dbReference type="ARBA" id="ARBA00022490"/>
    </source>
</evidence>
<evidence type="ECO:0000313" key="5">
    <source>
        <dbReference type="EMBL" id="EIJ89740.1"/>
    </source>
</evidence>
<dbReference type="VEuPathDB" id="MicrosporidiaDB:NEQG_00510"/>
<accession>I3EKJ3</accession>
<comment type="function">
    <text evidence="4">Component of the proteasome, a multicatalytic proteinase complex which is characterized by its ability to cleave peptides with Arg, Phe, Tyr, Leu, and Glu adjacent to the leaving group at neutral or slightly basic pH. The proteasome has an ATP-dependent proteolytic activity.</text>
</comment>
<dbReference type="GO" id="GO:0005737">
    <property type="term" value="C:cytoplasm"/>
    <property type="evidence" value="ECO:0007669"/>
    <property type="project" value="UniProtKB-SubCell"/>
</dbReference>
<dbReference type="HOGENOM" id="CLU_035750_12_1_1"/>
<dbReference type="InterPro" id="IPR029055">
    <property type="entry name" value="Ntn_hydrolases_N"/>
</dbReference>
<dbReference type="PROSITE" id="PS00854">
    <property type="entry name" value="PROTEASOME_BETA_1"/>
    <property type="match status" value="1"/>
</dbReference>
<dbReference type="Pfam" id="PF00227">
    <property type="entry name" value="Proteasome"/>
    <property type="match status" value="1"/>
</dbReference>
<sequence length="189" mass="20949">MDALFGVAGKNYVVLACDTMYRNNILVPKSDHNKCVEINDKAAVISGGNLGDCARVIHGVLEGVKYESIAHDLVITEQAFASTLQMEIHNNLRKSPVDVTSIVGGLSEGVGKLYMIDQYGACTSYKYMATGYCSPFFLTKMKMCHNEETPVEETVELLKEIYEGIKKRLVLNYGILHFCIITEDGIKQL</sequence>
<protein>
    <recommendedName>
        <fullName evidence="4">Proteasome subunit beta</fullName>
    </recommendedName>
</protein>
<dbReference type="GO" id="GO:0019774">
    <property type="term" value="C:proteasome core complex, beta-subunit complex"/>
    <property type="evidence" value="ECO:0007669"/>
    <property type="project" value="UniProtKB-ARBA"/>
</dbReference>
<comment type="subcellular location">
    <subcellularLocation>
        <location evidence="4">Cytoplasm</location>
    </subcellularLocation>
    <subcellularLocation>
        <location evidence="4">Nucleus</location>
    </subcellularLocation>
</comment>
<dbReference type="InterPro" id="IPR016050">
    <property type="entry name" value="Proteasome_bsu_CS"/>
</dbReference>
<keyword evidence="2 4" id="KW-0647">Proteasome</keyword>
<dbReference type="Proteomes" id="UP000002872">
    <property type="component" value="Unassembled WGS sequence"/>
</dbReference>
<evidence type="ECO:0000256" key="3">
    <source>
        <dbReference type="ARBA" id="ARBA00026071"/>
    </source>
</evidence>
<organism evidence="5 6">
    <name type="scientific">Nematocida parisii (strain ERTm3)</name>
    <name type="common">Nematode killer fungus</name>
    <dbReference type="NCBI Taxonomy" id="935791"/>
    <lineage>
        <taxon>Eukaryota</taxon>
        <taxon>Fungi</taxon>
        <taxon>Fungi incertae sedis</taxon>
        <taxon>Microsporidia</taxon>
        <taxon>Nematocida</taxon>
    </lineage>
</organism>
<proteinExistence type="inferred from homology"/>
<evidence type="ECO:0000313" key="6">
    <source>
        <dbReference type="Proteomes" id="UP000002872"/>
    </source>
</evidence>
<comment type="similarity">
    <text evidence="4">Belongs to the peptidase T1B family.</text>
</comment>
<evidence type="ECO:0000256" key="2">
    <source>
        <dbReference type="ARBA" id="ARBA00022942"/>
    </source>
</evidence>
<dbReference type="PANTHER" id="PTHR32194:SF2">
    <property type="entry name" value="PROTEASOME SUBUNIT BETA TYPE-1"/>
    <property type="match status" value="1"/>
</dbReference>